<dbReference type="EMBL" id="JACVVK020000695">
    <property type="protein sequence ID" value="KAK7455317.1"/>
    <property type="molecule type" value="Genomic_DNA"/>
</dbReference>
<evidence type="ECO:0000256" key="1">
    <source>
        <dbReference type="SAM" id="MobiDB-lite"/>
    </source>
</evidence>
<reference evidence="2 3" key="1">
    <citation type="journal article" date="2023" name="Sci. Data">
        <title>Genome assembly of the Korean intertidal mud-creeper Batillaria attramentaria.</title>
        <authorList>
            <person name="Patra A.K."/>
            <person name="Ho P.T."/>
            <person name="Jun S."/>
            <person name="Lee S.J."/>
            <person name="Kim Y."/>
            <person name="Won Y.J."/>
        </authorList>
    </citation>
    <scope>NUCLEOTIDE SEQUENCE [LARGE SCALE GENOMIC DNA]</scope>
    <source>
        <strain evidence="2">Wonlab-2016</strain>
    </source>
</reference>
<gene>
    <name evidence="2" type="ORF">BaRGS_00039511</name>
</gene>
<evidence type="ECO:0000313" key="2">
    <source>
        <dbReference type="EMBL" id="KAK7455317.1"/>
    </source>
</evidence>
<name>A0ABD0J2V2_9CAEN</name>
<sequence length="64" mass="6759">MITSLTIKTRPTHCLDKHALRNHLPGPCNNINSDNTITDGANDQVPSAAAAASDNSDFPRAGMV</sequence>
<accession>A0ABD0J2V2</accession>
<organism evidence="2 3">
    <name type="scientific">Batillaria attramentaria</name>
    <dbReference type="NCBI Taxonomy" id="370345"/>
    <lineage>
        <taxon>Eukaryota</taxon>
        <taxon>Metazoa</taxon>
        <taxon>Spiralia</taxon>
        <taxon>Lophotrochozoa</taxon>
        <taxon>Mollusca</taxon>
        <taxon>Gastropoda</taxon>
        <taxon>Caenogastropoda</taxon>
        <taxon>Sorbeoconcha</taxon>
        <taxon>Cerithioidea</taxon>
        <taxon>Batillariidae</taxon>
        <taxon>Batillaria</taxon>
    </lineage>
</organism>
<dbReference type="Proteomes" id="UP001519460">
    <property type="component" value="Unassembled WGS sequence"/>
</dbReference>
<proteinExistence type="predicted"/>
<protein>
    <submittedName>
        <fullName evidence="2">Uncharacterized protein</fullName>
    </submittedName>
</protein>
<comment type="caution">
    <text evidence="2">The sequence shown here is derived from an EMBL/GenBank/DDBJ whole genome shotgun (WGS) entry which is preliminary data.</text>
</comment>
<keyword evidence="3" id="KW-1185">Reference proteome</keyword>
<dbReference type="AlphaFoldDB" id="A0ABD0J2V2"/>
<evidence type="ECO:0000313" key="3">
    <source>
        <dbReference type="Proteomes" id="UP001519460"/>
    </source>
</evidence>
<feature type="non-terminal residue" evidence="2">
    <location>
        <position position="64"/>
    </location>
</feature>
<feature type="region of interest" description="Disordered" evidence="1">
    <location>
        <begin position="35"/>
        <end position="64"/>
    </location>
</feature>
<feature type="compositionally biased region" description="Polar residues" evidence="1">
    <location>
        <begin position="35"/>
        <end position="45"/>
    </location>
</feature>